<evidence type="ECO:0000256" key="5">
    <source>
        <dbReference type="ARBA" id="ARBA00022490"/>
    </source>
</evidence>
<dbReference type="InterPro" id="IPR001367">
    <property type="entry name" value="Fe_dep_repressor"/>
</dbReference>
<dbReference type="SUPFAM" id="SSF46785">
    <property type="entry name" value="Winged helix' DNA-binding domain"/>
    <property type="match status" value="1"/>
</dbReference>
<dbReference type="RefSeq" id="WP_255465036.1">
    <property type="nucleotide sequence ID" value="NZ_JBIPKE010000015.1"/>
</dbReference>
<evidence type="ECO:0000259" key="14">
    <source>
        <dbReference type="PROSITE" id="PS50944"/>
    </source>
</evidence>
<comment type="caution">
    <text evidence="15">The sequence shown here is derived from an EMBL/GenBank/DDBJ whole genome shotgun (WGS) entry which is preliminary data.</text>
</comment>
<keyword evidence="5" id="KW-0963">Cytoplasm</keyword>
<organism evidence="15 16">
    <name type="scientific">Marinoscillum luteum</name>
    <dbReference type="NCBI Taxonomy" id="861051"/>
    <lineage>
        <taxon>Bacteria</taxon>
        <taxon>Pseudomonadati</taxon>
        <taxon>Bacteroidota</taxon>
        <taxon>Cytophagia</taxon>
        <taxon>Cytophagales</taxon>
        <taxon>Reichenbachiellaceae</taxon>
        <taxon>Marinoscillum</taxon>
    </lineage>
</organism>
<keyword evidence="9" id="KW-0010">Activator</keyword>
<dbReference type="InterPro" id="IPR038157">
    <property type="entry name" value="FeoA_core_dom"/>
</dbReference>
<dbReference type="Gene3D" id="2.30.30.90">
    <property type="match status" value="1"/>
</dbReference>
<evidence type="ECO:0000256" key="7">
    <source>
        <dbReference type="ARBA" id="ARBA00023015"/>
    </source>
</evidence>
<dbReference type="InterPro" id="IPR022687">
    <property type="entry name" value="HTH_DTXR"/>
</dbReference>
<dbReference type="PANTHER" id="PTHR33238:SF11">
    <property type="entry name" value="TRANSCRIPTIONAL REGULATOR MNTR"/>
    <property type="match status" value="1"/>
</dbReference>
<accession>A0ABW7N960</accession>
<evidence type="ECO:0000256" key="11">
    <source>
        <dbReference type="ARBA" id="ARBA00023211"/>
    </source>
</evidence>
<dbReference type="InterPro" id="IPR036421">
    <property type="entry name" value="Fe_dep_repressor_sf"/>
</dbReference>
<dbReference type="PROSITE" id="PS50944">
    <property type="entry name" value="HTH_DTXR"/>
    <property type="match status" value="1"/>
</dbReference>
<evidence type="ECO:0000313" key="16">
    <source>
        <dbReference type="Proteomes" id="UP001610063"/>
    </source>
</evidence>
<gene>
    <name evidence="15" type="ORF">ACHKAR_08980</name>
</gene>
<keyword evidence="11" id="KW-0464">Manganese</keyword>
<dbReference type="PANTHER" id="PTHR33238">
    <property type="entry name" value="IRON (METAL) DEPENDENT REPRESSOR, DTXR FAMILY"/>
    <property type="match status" value="1"/>
</dbReference>
<evidence type="ECO:0000256" key="12">
    <source>
        <dbReference type="ARBA" id="ARBA00025185"/>
    </source>
</evidence>
<keyword evidence="7" id="KW-0805">Transcription regulation</keyword>
<reference evidence="15 16" key="1">
    <citation type="journal article" date="2013" name="Int. J. Syst. Evol. Microbiol.">
        <title>Marinoscillum luteum sp. nov., isolated from marine sediment.</title>
        <authorList>
            <person name="Cha I.T."/>
            <person name="Park S.J."/>
            <person name="Kim S.J."/>
            <person name="Kim J.G."/>
            <person name="Jung M.Y."/>
            <person name="Shin K.S."/>
            <person name="Kwon K.K."/>
            <person name="Yang S.H."/>
            <person name="Seo Y.S."/>
            <person name="Rhee S.K."/>
        </authorList>
    </citation>
    <scope>NUCLEOTIDE SEQUENCE [LARGE SCALE GENOMIC DNA]</scope>
    <source>
        <strain evidence="15 16">KCTC 23939</strain>
    </source>
</reference>
<keyword evidence="8" id="KW-0238">DNA-binding</keyword>
<evidence type="ECO:0000313" key="15">
    <source>
        <dbReference type="EMBL" id="MFH6983570.1"/>
    </source>
</evidence>
<protein>
    <recommendedName>
        <fullName evidence="4">Transcriptional regulator MntR</fullName>
    </recommendedName>
    <alternativeName>
        <fullName evidence="13">Manganese transport regulator</fullName>
    </alternativeName>
</protein>
<keyword evidence="16" id="KW-1185">Reference proteome</keyword>
<dbReference type="SMART" id="SM00529">
    <property type="entry name" value="HTH_DTXR"/>
    <property type="match status" value="1"/>
</dbReference>
<dbReference type="InterPro" id="IPR007167">
    <property type="entry name" value="Fe-transptr_FeoA-like"/>
</dbReference>
<comment type="subunit">
    <text evidence="3">Homodimer.</text>
</comment>
<evidence type="ECO:0000256" key="6">
    <source>
        <dbReference type="ARBA" id="ARBA00022491"/>
    </source>
</evidence>
<proteinExistence type="inferred from homology"/>
<evidence type="ECO:0000256" key="10">
    <source>
        <dbReference type="ARBA" id="ARBA00023163"/>
    </source>
</evidence>
<sequence>MSKNIFTFDFMKLSLAEENYLKAIYHLSDGGDLGVSTNAIAEELSTKPASVSDMIRKLSQKDVVDYQKYKGVQISKKGKQMALQVIRKHRLWEVFLVEKLNFTWDEVHEVAEQLEHIKSPILISRLDKFLGYPTMDPHGDPIPNEHGEIKENPQLPLTELSIESKGIVVKVPDGDPSLLRHLDKIKMRLGSIIQIKDIVEYDQSVLIQIDQSSEVYISGEIAKNIMLAVK</sequence>
<evidence type="ECO:0000256" key="3">
    <source>
        <dbReference type="ARBA" id="ARBA00011738"/>
    </source>
</evidence>
<comment type="similarity">
    <text evidence="2">Belongs to the DtxR/MntR family.</text>
</comment>
<dbReference type="InterPro" id="IPR022689">
    <property type="entry name" value="Iron_dep_repressor"/>
</dbReference>
<evidence type="ECO:0000256" key="9">
    <source>
        <dbReference type="ARBA" id="ARBA00023159"/>
    </source>
</evidence>
<comment type="subcellular location">
    <subcellularLocation>
        <location evidence="1">Cytoplasm</location>
    </subcellularLocation>
</comment>
<dbReference type="Pfam" id="PF02742">
    <property type="entry name" value="Fe_dep_repr_C"/>
    <property type="match status" value="1"/>
</dbReference>
<evidence type="ECO:0000256" key="13">
    <source>
        <dbReference type="ARBA" id="ARBA00032593"/>
    </source>
</evidence>
<comment type="function">
    <text evidence="12">In the presence of manganese, represses expression of mntH and mntS. Up-regulates expression of mntP.</text>
</comment>
<dbReference type="Pfam" id="PF01325">
    <property type="entry name" value="Fe_dep_repress"/>
    <property type="match status" value="1"/>
</dbReference>
<keyword evidence="10" id="KW-0804">Transcription</keyword>
<evidence type="ECO:0000256" key="1">
    <source>
        <dbReference type="ARBA" id="ARBA00004496"/>
    </source>
</evidence>
<keyword evidence="6" id="KW-0678">Repressor</keyword>
<feature type="domain" description="HTH dtxR-type" evidence="14">
    <location>
        <begin position="1"/>
        <end position="75"/>
    </location>
</feature>
<name>A0ABW7N960_9BACT</name>
<dbReference type="InterPro" id="IPR036388">
    <property type="entry name" value="WH-like_DNA-bd_sf"/>
</dbReference>
<dbReference type="Gene3D" id="1.10.10.10">
    <property type="entry name" value="Winged helix-like DNA-binding domain superfamily/Winged helix DNA-binding domain"/>
    <property type="match status" value="1"/>
</dbReference>
<dbReference type="SMART" id="SM00899">
    <property type="entry name" value="FeoA"/>
    <property type="match status" value="1"/>
</dbReference>
<dbReference type="EMBL" id="JBIPKE010000015">
    <property type="protein sequence ID" value="MFH6983570.1"/>
    <property type="molecule type" value="Genomic_DNA"/>
</dbReference>
<evidence type="ECO:0000256" key="2">
    <source>
        <dbReference type="ARBA" id="ARBA00007871"/>
    </source>
</evidence>
<dbReference type="Proteomes" id="UP001610063">
    <property type="component" value="Unassembled WGS sequence"/>
</dbReference>
<evidence type="ECO:0000256" key="4">
    <source>
        <dbReference type="ARBA" id="ARBA00022386"/>
    </source>
</evidence>
<dbReference type="InterPro" id="IPR036390">
    <property type="entry name" value="WH_DNA-bd_sf"/>
</dbReference>
<dbReference type="SUPFAM" id="SSF47979">
    <property type="entry name" value="Iron-dependent repressor protein, dimerization domain"/>
    <property type="match status" value="1"/>
</dbReference>
<dbReference type="InterPro" id="IPR050536">
    <property type="entry name" value="DtxR_MntR_Metal-Reg"/>
</dbReference>
<dbReference type="Pfam" id="PF04023">
    <property type="entry name" value="FeoA"/>
    <property type="match status" value="1"/>
</dbReference>
<evidence type="ECO:0000256" key="8">
    <source>
        <dbReference type="ARBA" id="ARBA00023125"/>
    </source>
</evidence>
<dbReference type="Gene3D" id="1.10.60.10">
    <property type="entry name" value="Iron dependent repressor, metal binding and dimerisation domain"/>
    <property type="match status" value="1"/>
</dbReference>